<feature type="transmembrane region" description="Helical" evidence="8">
    <location>
        <begin position="41"/>
        <end position="62"/>
    </location>
</feature>
<keyword evidence="11" id="KW-1185">Reference proteome</keyword>
<name>A0A9N9TQQ9_PHYSR</name>
<dbReference type="Proteomes" id="UP001153712">
    <property type="component" value="Chromosome 4"/>
</dbReference>
<dbReference type="CDD" id="cd14978">
    <property type="entry name" value="7tmA_FMRFamide_R-like"/>
    <property type="match status" value="1"/>
</dbReference>
<reference evidence="10" key="1">
    <citation type="submission" date="2022-01" db="EMBL/GenBank/DDBJ databases">
        <authorList>
            <person name="King R."/>
        </authorList>
    </citation>
    <scope>NUCLEOTIDE SEQUENCE</scope>
</reference>
<dbReference type="AlphaFoldDB" id="A0A9N9TQQ9"/>
<dbReference type="Pfam" id="PF00001">
    <property type="entry name" value="7tm_1"/>
    <property type="match status" value="1"/>
</dbReference>
<feature type="transmembrane region" description="Helical" evidence="8">
    <location>
        <begin position="153"/>
        <end position="174"/>
    </location>
</feature>
<feature type="transmembrane region" description="Helical" evidence="8">
    <location>
        <begin position="304"/>
        <end position="324"/>
    </location>
</feature>
<keyword evidence="6" id="KW-0297">G-protein coupled receptor</keyword>
<comment type="similarity">
    <text evidence="2 6">Belongs to the G-protein coupled receptor 1 family.</text>
</comment>
<accession>A0A9N9TQQ9</accession>
<protein>
    <recommendedName>
        <fullName evidence="9">G-protein coupled receptors family 1 profile domain-containing protein</fullName>
    </recommendedName>
</protein>
<keyword evidence="6" id="KW-0807">Transducer</keyword>
<dbReference type="GO" id="GO:0004930">
    <property type="term" value="F:G protein-coupled receptor activity"/>
    <property type="evidence" value="ECO:0007669"/>
    <property type="project" value="UniProtKB-KW"/>
</dbReference>
<evidence type="ECO:0000256" key="7">
    <source>
        <dbReference type="SAM" id="MobiDB-lite"/>
    </source>
</evidence>
<dbReference type="SUPFAM" id="SSF81321">
    <property type="entry name" value="Family A G protein-coupled receptor-like"/>
    <property type="match status" value="1"/>
</dbReference>
<evidence type="ECO:0000313" key="10">
    <source>
        <dbReference type="EMBL" id="CAG9860938.1"/>
    </source>
</evidence>
<dbReference type="Gene3D" id="1.20.1070.10">
    <property type="entry name" value="Rhodopsin 7-helix transmembrane proteins"/>
    <property type="match status" value="1"/>
</dbReference>
<dbReference type="EMBL" id="OU900097">
    <property type="protein sequence ID" value="CAG9860938.1"/>
    <property type="molecule type" value="Genomic_DNA"/>
</dbReference>
<evidence type="ECO:0000256" key="5">
    <source>
        <dbReference type="ARBA" id="ARBA00023136"/>
    </source>
</evidence>
<keyword evidence="4 8" id="KW-1133">Transmembrane helix</keyword>
<feature type="domain" description="G-protein coupled receptors family 1 profile" evidence="9">
    <location>
        <begin position="53"/>
        <end position="363"/>
    </location>
</feature>
<evidence type="ECO:0000256" key="2">
    <source>
        <dbReference type="ARBA" id="ARBA00010663"/>
    </source>
</evidence>
<dbReference type="InterPro" id="IPR052954">
    <property type="entry name" value="GPCR-Ligand_Int"/>
</dbReference>
<keyword evidence="3 6" id="KW-0812">Transmembrane</keyword>
<sequence>MLHIHRRLLYTSNYSNALEYGYTCANSSRHFYAYMELFHEYYTPFIMVAGMLGNSVSCLVLLSTHLRLRSSSYYLAALSLVDSGYLFCAFLVYCSSGDLFNLYDRPGFCQTCIYLTYVFSFLSVWLIVAFTVERFIAVQYPLKRPYICTVKRAKMIVGALTALAFLLYAHTFWITDVIEDECQMRPEYQEVMEVVNYADTVGTLLIPVVMIVGMNSMIACSLFKFRSTMQVRLTDDGRPRNVHACRNSTSQSTSSTKKSKDHQQLEENKKQIRVIKKLNKFSHIFVKKSTNTTPYYTQHGINKMLFVISSVFIVLNFPSYLIRLCYYFDSIMQLQVVRIYFDCIQQFAMLLYCTNFSINFLLYTMCGKAFRLSLRMFFASAFHRLTCVGQANSTSNI</sequence>
<dbReference type="PANTHER" id="PTHR46641:SF25">
    <property type="entry name" value="CNMAMIDE RECEPTOR-RELATED"/>
    <property type="match status" value="1"/>
</dbReference>
<dbReference type="PROSITE" id="PS00237">
    <property type="entry name" value="G_PROTEIN_RECEP_F1_1"/>
    <property type="match status" value="1"/>
</dbReference>
<dbReference type="InterPro" id="IPR017452">
    <property type="entry name" value="GPCR_Rhodpsn_7TM"/>
</dbReference>
<dbReference type="PRINTS" id="PR00237">
    <property type="entry name" value="GPCRRHODOPSN"/>
</dbReference>
<dbReference type="InterPro" id="IPR000276">
    <property type="entry name" value="GPCR_Rhodpsn"/>
</dbReference>
<feature type="region of interest" description="Disordered" evidence="7">
    <location>
        <begin position="238"/>
        <end position="267"/>
    </location>
</feature>
<feature type="transmembrane region" description="Helical" evidence="8">
    <location>
        <begin position="74"/>
        <end position="93"/>
    </location>
</feature>
<dbReference type="OrthoDB" id="9990906at2759"/>
<keyword evidence="5 8" id="KW-0472">Membrane</keyword>
<evidence type="ECO:0000259" key="9">
    <source>
        <dbReference type="PROSITE" id="PS50262"/>
    </source>
</evidence>
<evidence type="ECO:0000256" key="4">
    <source>
        <dbReference type="ARBA" id="ARBA00022989"/>
    </source>
</evidence>
<dbReference type="PROSITE" id="PS50262">
    <property type="entry name" value="G_PROTEIN_RECEP_F1_2"/>
    <property type="match status" value="1"/>
</dbReference>
<evidence type="ECO:0000313" key="11">
    <source>
        <dbReference type="Proteomes" id="UP001153712"/>
    </source>
</evidence>
<organism evidence="10 11">
    <name type="scientific">Phyllotreta striolata</name>
    <name type="common">Striped flea beetle</name>
    <name type="synonym">Crioceris striolata</name>
    <dbReference type="NCBI Taxonomy" id="444603"/>
    <lineage>
        <taxon>Eukaryota</taxon>
        <taxon>Metazoa</taxon>
        <taxon>Ecdysozoa</taxon>
        <taxon>Arthropoda</taxon>
        <taxon>Hexapoda</taxon>
        <taxon>Insecta</taxon>
        <taxon>Pterygota</taxon>
        <taxon>Neoptera</taxon>
        <taxon>Endopterygota</taxon>
        <taxon>Coleoptera</taxon>
        <taxon>Polyphaga</taxon>
        <taxon>Cucujiformia</taxon>
        <taxon>Chrysomeloidea</taxon>
        <taxon>Chrysomelidae</taxon>
        <taxon>Galerucinae</taxon>
        <taxon>Alticini</taxon>
        <taxon>Phyllotreta</taxon>
    </lineage>
</organism>
<evidence type="ECO:0000256" key="8">
    <source>
        <dbReference type="SAM" id="Phobius"/>
    </source>
</evidence>
<keyword evidence="6" id="KW-0675">Receptor</keyword>
<dbReference type="GO" id="GO:0016020">
    <property type="term" value="C:membrane"/>
    <property type="evidence" value="ECO:0007669"/>
    <property type="project" value="UniProtKB-SubCell"/>
</dbReference>
<proteinExistence type="inferred from homology"/>
<gene>
    <name evidence="10" type="ORF">PHYEVI_LOCUS7286</name>
</gene>
<evidence type="ECO:0000256" key="6">
    <source>
        <dbReference type="RuleBase" id="RU000688"/>
    </source>
</evidence>
<feature type="transmembrane region" description="Helical" evidence="8">
    <location>
        <begin position="113"/>
        <end position="132"/>
    </location>
</feature>
<evidence type="ECO:0000256" key="1">
    <source>
        <dbReference type="ARBA" id="ARBA00004370"/>
    </source>
</evidence>
<comment type="subcellular location">
    <subcellularLocation>
        <location evidence="1">Membrane</location>
    </subcellularLocation>
</comment>
<feature type="transmembrane region" description="Helical" evidence="8">
    <location>
        <begin position="204"/>
        <end position="223"/>
    </location>
</feature>
<feature type="transmembrane region" description="Helical" evidence="8">
    <location>
        <begin position="344"/>
        <end position="366"/>
    </location>
</feature>
<evidence type="ECO:0000256" key="3">
    <source>
        <dbReference type="ARBA" id="ARBA00022692"/>
    </source>
</evidence>
<dbReference type="PANTHER" id="PTHR46641">
    <property type="entry name" value="FMRFAMIDE RECEPTOR-RELATED"/>
    <property type="match status" value="1"/>
</dbReference>